<dbReference type="UniPathway" id="UPA00219"/>
<dbReference type="InterPro" id="IPR018109">
    <property type="entry name" value="Folylpolyglutamate_synth_CS"/>
</dbReference>
<keyword evidence="11 12" id="KW-0961">Cell wall biogenesis/degradation</keyword>
<feature type="domain" description="Mur ligase central" evidence="16">
    <location>
        <begin position="103"/>
        <end position="302"/>
    </location>
</feature>
<dbReference type="GO" id="GO:0004326">
    <property type="term" value="F:tetrahydrofolylpolyglutamate synthase activity"/>
    <property type="evidence" value="ECO:0007669"/>
    <property type="project" value="InterPro"/>
</dbReference>
<dbReference type="SUPFAM" id="SSF63418">
    <property type="entry name" value="MurE/MurF N-terminal domain"/>
    <property type="match status" value="1"/>
</dbReference>
<dbReference type="Gene3D" id="3.90.190.20">
    <property type="entry name" value="Mur ligase, C-terminal domain"/>
    <property type="match status" value="1"/>
</dbReference>
<evidence type="ECO:0000256" key="3">
    <source>
        <dbReference type="ARBA" id="ARBA00022490"/>
    </source>
</evidence>
<dbReference type="NCBIfam" id="NF001126">
    <property type="entry name" value="PRK00139.1-4"/>
    <property type="match status" value="1"/>
</dbReference>
<evidence type="ECO:0000313" key="17">
    <source>
        <dbReference type="EMBL" id="CUP32285.1"/>
    </source>
</evidence>
<dbReference type="Pfam" id="PF08245">
    <property type="entry name" value="Mur_ligase_M"/>
    <property type="match status" value="1"/>
</dbReference>
<keyword evidence="8 12" id="KW-0133">Cell shape</keyword>
<evidence type="ECO:0000256" key="2">
    <source>
        <dbReference type="ARBA" id="ARBA00005898"/>
    </source>
</evidence>
<protein>
    <recommendedName>
        <fullName evidence="12">UDP-N-acetylmuramoyl-L-alanyl-D-glutamate--2,6-diaminopimelate ligase</fullName>
        <ecNumber evidence="12">6.3.2.13</ecNumber>
    </recommendedName>
    <alternativeName>
        <fullName evidence="12">Meso-A2pm-adding enzyme</fullName>
    </alternativeName>
    <alternativeName>
        <fullName evidence="12">Meso-diaminopimelate-adding enzyme</fullName>
    </alternativeName>
    <alternativeName>
        <fullName evidence="12">UDP-MurNAc-L-Ala-D-Glu:meso-diaminopimelate ligase</fullName>
    </alternativeName>
    <alternativeName>
        <fullName evidence="12">UDP-MurNAc-tripeptide synthetase</fullName>
    </alternativeName>
    <alternativeName>
        <fullName evidence="12">UDP-N-acetylmuramyl-tripeptide synthetase</fullName>
    </alternativeName>
</protein>
<dbReference type="GO" id="GO:0008765">
    <property type="term" value="F:UDP-N-acetylmuramoylalanyl-D-glutamate-2,6-diaminopimelate ligase activity"/>
    <property type="evidence" value="ECO:0007669"/>
    <property type="project" value="UniProtKB-UniRule"/>
</dbReference>
<keyword evidence="7 12" id="KW-0067">ATP-binding</keyword>
<dbReference type="EC" id="6.3.2.13" evidence="12"/>
<dbReference type="SUPFAM" id="SSF53244">
    <property type="entry name" value="MurD-like peptide ligases, peptide-binding domain"/>
    <property type="match status" value="1"/>
</dbReference>
<dbReference type="InterPro" id="IPR005761">
    <property type="entry name" value="UDP-N-AcMur-Glu-dNH2Pim_ligase"/>
</dbReference>
<evidence type="ECO:0000313" key="19">
    <source>
        <dbReference type="Proteomes" id="UP000095765"/>
    </source>
</evidence>
<feature type="binding site" evidence="12">
    <location>
        <begin position="398"/>
        <end position="401"/>
    </location>
    <ligand>
        <name>meso-2,6-diaminopimelate</name>
        <dbReference type="ChEBI" id="CHEBI:57791"/>
    </ligand>
</feature>
<keyword evidence="5 12" id="KW-0132">Cell division</keyword>
<dbReference type="InterPro" id="IPR013221">
    <property type="entry name" value="Mur_ligase_cen"/>
</dbReference>
<evidence type="ECO:0000256" key="10">
    <source>
        <dbReference type="ARBA" id="ARBA00023306"/>
    </source>
</evidence>
<evidence type="ECO:0000256" key="13">
    <source>
        <dbReference type="RuleBase" id="RU004135"/>
    </source>
</evidence>
<organism evidence="17 19">
    <name type="scientific">Anaerotruncus colihominis</name>
    <dbReference type="NCBI Taxonomy" id="169435"/>
    <lineage>
        <taxon>Bacteria</taxon>
        <taxon>Bacillati</taxon>
        <taxon>Bacillota</taxon>
        <taxon>Clostridia</taxon>
        <taxon>Eubacteriales</taxon>
        <taxon>Oscillospiraceae</taxon>
        <taxon>Anaerotruncus</taxon>
    </lineage>
</organism>
<evidence type="ECO:0000256" key="5">
    <source>
        <dbReference type="ARBA" id="ARBA00022618"/>
    </source>
</evidence>
<dbReference type="GO" id="GO:0005524">
    <property type="term" value="F:ATP binding"/>
    <property type="evidence" value="ECO:0007669"/>
    <property type="project" value="UniProtKB-UniRule"/>
</dbReference>
<comment type="similarity">
    <text evidence="2 12">Belongs to the MurCDEF family. MurE subfamily.</text>
</comment>
<evidence type="ECO:0000313" key="18">
    <source>
        <dbReference type="EMBL" id="RGE67770.1"/>
    </source>
</evidence>
<dbReference type="PANTHER" id="PTHR23135">
    <property type="entry name" value="MUR LIGASE FAMILY MEMBER"/>
    <property type="match status" value="1"/>
</dbReference>
<keyword evidence="10 12" id="KW-0131">Cell cycle</keyword>
<feature type="binding site" evidence="12">
    <location>
        <position position="180"/>
    </location>
    <ligand>
        <name>UDP-N-acetyl-alpha-D-muramoyl-L-alanyl-D-glutamate</name>
        <dbReference type="ChEBI" id="CHEBI:83900"/>
    </ligand>
</feature>
<evidence type="ECO:0000259" key="15">
    <source>
        <dbReference type="Pfam" id="PF02875"/>
    </source>
</evidence>
<evidence type="ECO:0000256" key="8">
    <source>
        <dbReference type="ARBA" id="ARBA00022960"/>
    </source>
</evidence>
<dbReference type="Pfam" id="PF02875">
    <property type="entry name" value="Mur_ligase_C"/>
    <property type="match status" value="1"/>
</dbReference>
<feature type="binding site" evidence="12">
    <location>
        <begin position="105"/>
        <end position="111"/>
    </location>
    <ligand>
        <name>ATP</name>
        <dbReference type="ChEBI" id="CHEBI:30616"/>
    </ligand>
</feature>
<dbReference type="InterPro" id="IPR004101">
    <property type="entry name" value="Mur_ligase_C"/>
</dbReference>
<feature type="binding site" evidence="12">
    <location>
        <position position="455"/>
    </location>
    <ligand>
        <name>meso-2,6-diaminopimelate</name>
        <dbReference type="ChEBI" id="CHEBI:57791"/>
    </ligand>
</feature>
<dbReference type="Pfam" id="PF01225">
    <property type="entry name" value="Mur_ligase"/>
    <property type="match status" value="1"/>
</dbReference>
<dbReference type="GO" id="GO:0008360">
    <property type="term" value="P:regulation of cell shape"/>
    <property type="evidence" value="ECO:0007669"/>
    <property type="project" value="UniProtKB-KW"/>
</dbReference>
<evidence type="ECO:0000256" key="4">
    <source>
        <dbReference type="ARBA" id="ARBA00022598"/>
    </source>
</evidence>
<comment type="cofactor">
    <cofactor evidence="12">
        <name>Mg(2+)</name>
        <dbReference type="ChEBI" id="CHEBI:18420"/>
    </cofactor>
</comment>
<feature type="domain" description="Mur ligase N-terminal catalytic" evidence="14">
    <location>
        <begin position="20"/>
        <end position="68"/>
    </location>
</feature>
<comment type="caution">
    <text evidence="12">Lacks conserved residue(s) required for the propagation of feature annotation.</text>
</comment>
<dbReference type="GO" id="GO:0000287">
    <property type="term" value="F:magnesium ion binding"/>
    <property type="evidence" value="ECO:0007669"/>
    <property type="project" value="UniProtKB-UniRule"/>
</dbReference>
<keyword evidence="9 12" id="KW-0573">Peptidoglycan synthesis</keyword>
<dbReference type="GO" id="GO:0051301">
    <property type="term" value="P:cell division"/>
    <property type="evidence" value="ECO:0007669"/>
    <property type="project" value="UniProtKB-KW"/>
</dbReference>
<reference evidence="17 19" key="1">
    <citation type="submission" date="2015-09" db="EMBL/GenBank/DDBJ databases">
        <authorList>
            <consortium name="Pathogen Informatics"/>
        </authorList>
    </citation>
    <scope>NUCLEOTIDE SEQUENCE [LARGE SCALE GENOMIC DNA]</scope>
    <source>
        <strain evidence="17 19">2789STDY5834939</strain>
    </source>
</reference>
<keyword evidence="4 12" id="KW-0436">Ligase</keyword>
<evidence type="ECO:0000259" key="16">
    <source>
        <dbReference type="Pfam" id="PF08245"/>
    </source>
</evidence>
<dbReference type="NCBIfam" id="NF001124">
    <property type="entry name" value="PRK00139.1-2"/>
    <property type="match status" value="1"/>
</dbReference>
<dbReference type="OrthoDB" id="9800958at2"/>
<dbReference type="GO" id="GO:0009252">
    <property type="term" value="P:peptidoglycan biosynthetic process"/>
    <property type="evidence" value="ECO:0007669"/>
    <property type="project" value="UniProtKB-UniRule"/>
</dbReference>
<dbReference type="Gene3D" id="3.40.1390.10">
    <property type="entry name" value="MurE/MurF, N-terminal domain"/>
    <property type="match status" value="1"/>
</dbReference>
<feature type="binding site" evidence="12">
    <location>
        <position position="374"/>
    </location>
    <ligand>
        <name>meso-2,6-diaminopimelate</name>
        <dbReference type="ChEBI" id="CHEBI:57791"/>
    </ligand>
</feature>
<feature type="binding site" evidence="12">
    <location>
        <position position="174"/>
    </location>
    <ligand>
        <name>UDP-N-acetyl-alpha-D-muramoyl-L-alanyl-D-glutamate</name>
        <dbReference type="ChEBI" id="CHEBI:83900"/>
    </ligand>
</feature>
<sequence>MRLYELLDGLDAARPDRDCEITGVTSDSRQVEPGTLFVCIRGTRADGHDYAVKAAEAGAAAILCERSIGLENEIVCRDTHYAYGIVCGNWYGNPARRLRLVGVTGTNGKTTVSYMVKHILESAGHQTGLIGTIHNEIGDITLPAKHTTPDPLALHGMLARMADAGCEYVVMECSSHALDQQRLAGLRFASVGFTNLTQDHLDYHGDMESYYHAKKKLFSMCDAAAVNMDDAYGERLAAEVRHICPVTTFSTVSDAADFTAKDIRPAPDSSRFMIVGKGAIARVRLPIPGDFSVANAMTAAVMCMALGLTLEQAAQGLNTCQGVVGRIEVLPTGTDYVVIRDYAHSPDGLEKIITTMKKFARGRVVTLFGCAGNRDRTKRKKMAEIVARLSDFVILTSDNPRDEDEMQIIEDAKPGLLEHPDTPYEIIPDRYAAIEWALGHAKKDDVLILAGKGHEDYQVLHGETICFDERQIVLELLEKKKGS</sequence>
<evidence type="ECO:0000259" key="14">
    <source>
        <dbReference type="Pfam" id="PF01225"/>
    </source>
</evidence>
<gene>
    <name evidence="12 17" type="primary">murE</name>
    <name evidence="18" type="ORF">DXC40_09815</name>
    <name evidence="17" type="ORF">ERS852551_00458</name>
</gene>
<dbReference type="Proteomes" id="UP000095765">
    <property type="component" value="Unassembled WGS sequence"/>
</dbReference>
<feature type="binding site" evidence="12">
    <location>
        <begin position="147"/>
        <end position="148"/>
    </location>
    <ligand>
        <name>UDP-N-acetyl-alpha-D-muramoyl-L-alanyl-D-glutamate</name>
        <dbReference type="ChEBI" id="CHEBI:83900"/>
    </ligand>
</feature>
<evidence type="ECO:0000256" key="9">
    <source>
        <dbReference type="ARBA" id="ARBA00022984"/>
    </source>
</evidence>
<feature type="modified residue" description="N6-carboxylysine" evidence="12">
    <location>
        <position position="214"/>
    </location>
</feature>
<comment type="pathway">
    <text evidence="1 12 13">Cell wall biogenesis; peptidoglycan biosynthesis.</text>
</comment>
<comment type="subcellular location">
    <subcellularLocation>
        <location evidence="12 13">Cytoplasm</location>
    </subcellularLocation>
</comment>
<dbReference type="RefSeq" id="WP_055243953.1">
    <property type="nucleotide sequence ID" value="NZ_CABIWA010000001.1"/>
</dbReference>
<evidence type="ECO:0000256" key="7">
    <source>
        <dbReference type="ARBA" id="ARBA00022840"/>
    </source>
</evidence>
<dbReference type="GO" id="GO:0071555">
    <property type="term" value="P:cell wall organization"/>
    <property type="evidence" value="ECO:0007669"/>
    <property type="project" value="UniProtKB-KW"/>
</dbReference>
<dbReference type="HAMAP" id="MF_00208">
    <property type="entry name" value="MurE"/>
    <property type="match status" value="1"/>
</dbReference>
<dbReference type="InterPro" id="IPR036565">
    <property type="entry name" value="Mur-like_cat_sf"/>
</dbReference>
<dbReference type="PROSITE" id="PS01011">
    <property type="entry name" value="FOLYLPOLYGLU_SYNT_1"/>
    <property type="match status" value="1"/>
</dbReference>
<feature type="binding site" evidence="12">
    <location>
        <position position="28"/>
    </location>
    <ligand>
        <name>UDP-N-acetyl-alpha-D-muramoyl-L-alanyl-D-glutamate</name>
        <dbReference type="ChEBI" id="CHEBI:83900"/>
    </ligand>
</feature>
<keyword evidence="6 12" id="KW-0547">Nucleotide-binding</keyword>
<dbReference type="PANTHER" id="PTHR23135:SF4">
    <property type="entry name" value="UDP-N-ACETYLMURAMOYL-L-ALANYL-D-GLUTAMATE--2,6-DIAMINOPIMELATE LIGASE MURE HOMOLOG, CHLOROPLASTIC"/>
    <property type="match status" value="1"/>
</dbReference>
<dbReference type="AlphaFoldDB" id="A0A174ME86"/>
<evidence type="ECO:0000256" key="1">
    <source>
        <dbReference type="ARBA" id="ARBA00004752"/>
    </source>
</evidence>
<dbReference type="Gene3D" id="3.40.1190.10">
    <property type="entry name" value="Mur-like, catalytic domain"/>
    <property type="match status" value="1"/>
</dbReference>
<evidence type="ECO:0000313" key="20">
    <source>
        <dbReference type="Proteomes" id="UP000260828"/>
    </source>
</evidence>
<comment type="catalytic activity">
    <reaction evidence="12">
        <text>UDP-N-acetyl-alpha-D-muramoyl-L-alanyl-D-glutamate + meso-2,6-diaminopimelate + ATP = UDP-N-acetyl-alpha-D-muramoyl-L-alanyl-gamma-D-glutamyl-meso-2,6-diaminopimelate + ADP + phosphate + H(+)</text>
        <dbReference type="Rhea" id="RHEA:23676"/>
        <dbReference type="ChEBI" id="CHEBI:15378"/>
        <dbReference type="ChEBI" id="CHEBI:30616"/>
        <dbReference type="ChEBI" id="CHEBI:43474"/>
        <dbReference type="ChEBI" id="CHEBI:57791"/>
        <dbReference type="ChEBI" id="CHEBI:83900"/>
        <dbReference type="ChEBI" id="CHEBI:83905"/>
        <dbReference type="ChEBI" id="CHEBI:456216"/>
        <dbReference type="EC" id="6.3.2.13"/>
    </reaction>
</comment>
<evidence type="ECO:0000256" key="6">
    <source>
        <dbReference type="ARBA" id="ARBA00022741"/>
    </source>
</evidence>
<dbReference type="InterPro" id="IPR000713">
    <property type="entry name" value="Mur_ligase_N"/>
</dbReference>
<accession>A0A174ME86</accession>
<feature type="binding site" evidence="12">
    <location>
        <position position="182"/>
    </location>
    <ligand>
        <name>UDP-N-acetyl-alpha-D-muramoyl-L-alanyl-D-glutamate</name>
        <dbReference type="ChEBI" id="CHEBI:83900"/>
    </ligand>
</feature>
<reference evidence="18 20" key="2">
    <citation type="submission" date="2018-08" db="EMBL/GenBank/DDBJ databases">
        <title>A genome reference for cultivated species of the human gut microbiota.</title>
        <authorList>
            <person name="Zou Y."/>
            <person name="Xue W."/>
            <person name="Luo G."/>
        </authorList>
    </citation>
    <scope>NUCLEOTIDE SEQUENCE [LARGE SCALE GENOMIC DNA]</scope>
    <source>
        <strain evidence="18 20">TF05-12AC</strain>
    </source>
</reference>
<dbReference type="InterPro" id="IPR035911">
    <property type="entry name" value="MurE/MurF_N"/>
</dbReference>
<evidence type="ECO:0000256" key="11">
    <source>
        <dbReference type="ARBA" id="ARBA00023316"/>
    </source>
</evidence>
<keyword evidence="12" id="KW-0460">Magnesium</keyword>
<evidence type="ECO:0000256" key="12">
    <source>
        <dbReference type="HAMAP-Rule" id="MF_00208"/>
    </source>
</evidence>
<comment type="function">
    <text evidence="12">Catalyzes the addition of meso-diaminopimelic acid to the nucleotide precursor UDP-N-acetylmuramoyl-L-alanyl-D-glutamate (UMAG) in the biosynthesis of bacterial cell-wall peptidoglycan.</text>
</comment>
<dbReference type="EMBL" id="QVME01000004">
    <property type="protein sequence ID" value="RGE67770.1"/>
    <property type="molecule type" value="Genomic_DNA"/>
</dbReference>
<dbReference type="Proteomes" id="UP000260828">
    <property type="component" value="Unassembled WGS sequence"/>
</dbReference>
<feature type="binding site" evidence="12">
    <location>
        <position position="451"/>
    </location>
    <ligand>
        <name>meso-2,6-diaminopimelate</name>
        <dbReference type="ChEBI" id="CHEBI:57791"/>
    </ligand>
</feature>
<dbReference type="NCBIfam" id="TIGR01085">
    <property type="entry name" value="murE"/>
    <property type="match status" value="1"/>
</dbReference>
<comment type="PTM">
    <text evidence="12">Carboxylation is probably crucial for Mg(2+) binding and, consequently, for the gamma-phosphate positioning of ATP.</text>
</comment>
<feature type="domain" description="Mur ligase C-terminal" evidence="15">
    <location>
        <begin position="325"/>
        <end position="453"/>
    </location>
</feature>
<feature type="short sequence motif" description="Meso-diaminopimelate recognition motif" evidence="12">
    <location>
        <begin position="398"/>
        <end position="401"/>
    </location>
</feature>
<name>A0A174ME86_9FIRM</name>
<keyword evidence="3 12" id="KW-0963">Cytoplasm</keyword>
<dbReference type="GO" id="GO:0005737">
    <property type="term" value="C:cytoplasm"/>
    <property type="evidence" value="ECO:0007669"/>
    <property type="project" value="UniProtKB-SubCell"/>
</dbReference>
<proteinExistence type="inferred from homology"/>
<dbReference type="InterPro" id="IPR036615">
    <property type="entry name" value="Mur_ligase_C_dom_sf"/>
</dbReference>
<dbReference type="EMBL" id="CZBE01000002">
    <property type="protein sequence ID" value="CUP32285.1"/>
    <property type="molecule type" value="Genomic_DNA"/>
</dbReference>
<dbReference type="SUPFAM" id="SSF53623">
    <property type="entry name" value="MurD-like peptide ligases, catalytic domain"/>
    <property type="match status" value="1"/>
</dbReference>